<feature type="domain" description="CSD2" evidence="14">
    <location>
        <begin position="310"/>
        <end position="377"/>
    </location>
</feature>
<feature type="compositionally biased region" description="Acidic residues" evidence="12">
    <location>
        <begin position="211"/>
        <end position="228"/>
    </location>
</feature>
<reference evidence="15 16" key="1">
    <citation type="journal article" date="2018" name="Cell">
        <title>The Chara Genome: Secondary Complexity and Implications for Plant Terrestrialization.</title>
        <authorList>
            <person name="Nishiyama T."/>
            <person name="Sakayama H."/>
            <person name="Vries J.D."/>
            <person name="Buschmann H."/>
            <person name="Saint-Marcoux D."/>
            <person name="Ullrich K.K."/>
            <person name="Haas F.B."/>
            <person name="Vanderstraeten L."/>
            <person name="Becker D."/>
            <person name="Lang D."/>
            <person name="Vosolsobe S."/>
            <person name="Rombauts S."/>
            <person name="Wilhelmsson P.K.I."/>
            <person name="Janitza P."/>
            <person name="Kern R."/>
            <person name="Heyl A."/>
            <person name="Rumpler F."/>
            <person name="Villalobos L.I.A.C."/>
            <person name="Clay J.M."/>
            <person name="Skokan R."/>
            <person name="Toyoda A."/>
            <person name="Suzuki Y."/>
            <person name="Kagoshima H."/>
            <person name="Schijlen E."/>
            <person name="Tajeshwar N."/>
            <person name="Catarino B."/>
            <person name="Hetherington A.J."/>
            <person name="Saltykova A."/>
            <person name="Bonnot C."/>
            <person name="Breuninger H."/>
            <person name="Symeonidi A."/>
            <person name="Radhakrishnan G.V."/>
            <person name="Van Nieuwerburgh F."/>
            <person name="Deforce D."/>
            <person name="Chang C."/>
            <person name="Karol K.G."/>
            <person name="Hedrich R."/>
            <person name="Ulvskov P."/>
            <person name="Glockner G."/>
            <person name="Delwiche C.F."/>
            <person name="Petrasek J."/>
            <person name="Van de Peer Y."/>
            <person name="Friml J."/>
            <person name="Beilby M."/>
            <person name="Dolan L."/>
            <person name="Kohara Y."/>
            <person name="Sugano S."/>
            <person name="Fujiyama A."/>
            <person name="Delaux P.-M."/>
            <person name="Quint M."/>
            <person name="TheiBen G."/>
            <person name="Hagemann M."/>
            <person name="Harholt J."/>
            <person name="Dunand C."/>
            <person name="Zachgo S."/>
            <person name="Langdale J."/>
            <person name="Maumus F."/>
            <person name="Straeten D.V.D."/>
            <person name="Gould S.B."/>
            <person name="Rensing S.A."/>
        </authorList>
    </citation>
    <scope>NUCLEOTIDE SEQUENCE [LARGE SCALE GENOMIC DNA]</scope>
    <source>
        <strain evidence="15 16">S276</strain>
    </source>
</reference>
<comment type="similarity">
    <text evidence="2">Belongs to the RNR ribonuclease family.</text>
</comment>
<sequence>MLYVPPEEKEAVIKEWEGEQDSLRRQTIEEEKKLEWKLRLMRERKRRMDEASQIARELVVIKEQRAQIQAQADIQGKLDIMSRNIELLAKAWEERYQFSRAQDMTLHSIRLGFRDFAREMMRHVGVEVQARLEGTEKFCTGAIESAKLAVPKEEELRPRREPLKMKFPESYGGKKEENFDNWEANVRFLPTAQWRTPRRPLPGSSLSRTVEEDEDGGINVEEMADEDVERLADNTQEEEGIGREPGRQSKWDETGQAETEVPKDSKSQNVVPTGEVVAILQRAQQDYVACLDQADEDALAMHSTGRQESLLCVPMDRRIPKIRLRTRQVSQLAKRRFIVRIDGWDKNSTVPHGHLVRVLGQIGDVSTEMAAILVENGIDDIPFSSGALQELPADNEECPWKIPVAECMTRRDLRTEHRPFSVDPPGSKDVDDALSVRTLQNGHYEVGVHIADVSYFVHHDSLLDLEARARGTTVYLIGRRLDMLPATLRSFANPTSPA</sequence>
<dbReference type="GO" id="GO:0006364">
    <property type="term" value="P:rRNA processing"/>
    <property type="evidence" value="ECO:0007669"/>
    <property type="project" value="UniProtKB-KW"/>
</dbReference>
<dbReference type="STRING" id="69332.A0A388JTH5"/>
<dbReference type="GO" id="GO:0000175">
    <property type="term" value="F:3'-5'-RNA exonuclease activity"/>
    <property type="evidence" value="ECO:0007669"/>
    <property type="project" value="TreeGrafter"/>
</dbReference>
<feature type="compositionally biased region" description="Basic and acidic residues" evidence="12">
    <location>
        <begin position="240"/>
        <end position="253"/>
    </location>
</feature>
<dbReference type="OrthoDB" id="372421at2759"/>
<dbReference type="Pfam" id="PF00773">
    <property type="entry name" value="RNB"/>
    <property type="match status" value="1"/>
</dbReference>
<evidence type="ECO:0000313" key="16">
    <source>
        <dbReference type="Proteomes" id="UP000265515"/>
    </source>
</evidence>
<evidence type="ECO:0000256" key="8">
    <source>
        <dbReference type="ARBA" id="ARBA00022839"/>
    </source>
</evidence>
<dbReference type="PANTHER" id="PTHR23355">
    <property type="entry name" value="RIBONUCLEASE"/>
    <property type="match status" value="1"/>
</dbReference>
<organism evidence="15 16">
    <name type="scientific">Chara braunii</name>
    <name type="common">Braun's stonewort</name>
    <dbReference type="NCBI Taxonomy" id="69332"/>
    <lineage>
        <taxon>Eukaryota</taxon>
        <taxon>Viridiplantae</taxon>
        <taxon>Streptophyta</taxon>
        <taxon>Charophyceae</taxon>
        <taxon>Charales</taxon>
        <taxon>Characeae</taxon>
        <taxon>Chara</taxon>
    </lineage>
</organism>
<evidence type="ECO:0000256" key="2">
    <source>
        <dbReference type="ARBA" id="ARBA00005785"/>
    </source>
</evidence>
<feature type="domain" description="RNB" evidence="13">
    <location>
        <begin position="410"/>
        <end position="488"/>
    </location>
</feature>
<dbReference type="AlphaFoldDB" id="A0A388JTH5"/>
<dbReference type="Proteomes" id="UP000265515">
    <property type="component" value="Unassembled WGS sequence"/>
</dbReference>
<dbReference type="Gene3D" id="2.40.50.700">
    <property type="match status" value="1"/>
</dbReference>
<comment type="subcellular location">
    <subcellularLocation>
        <location evidence="1">Nucleus</location>
    </subcellularLocation>
</comment>
<evidence type="ECO:0000259" key="13">
    <source>
        <dbReference type="Pfam" id="PF00773"/>
    </source>
</evidence>
<keyword evidence="7" id="KW-0271">Exosome</keyword>
<dbReference type="GO" id="GO:0003723">
    <property type="term" value="F:RNA binding"/>
    <property type="evidence" value="ECO:0007669"/>
    <property type="project" value="UniProtKB-KW"/>
</dbReference>
<accession>A0A388JTH5</accession>
<evidence type="ECO:0000256" key="3">
    <source>
        <dbReference type="ARBA" id="ARBA00016366"/>
    </source>
</evidence>
<keyword evidence="8" id="KW-0269">Exonuclease</keyword>
<dbReference type="GO" id="GO:0000956">
    <property type="term" value="P:nuclear-transcribed mRNA catabolic process"/>
    <property type="evidence" value="ECO:0007669"/>
    <property type="project" value="UniProtKB-ARBA"/>
</dbReference>
<dbReference type="EMBL" id="BFEA01000016">
    <property type="protein sequence ID" value="GBG61067.1"/>
    <property type="molecule type" value="Genomic_DNA"/>
</dbReference>
<dbReference type="GO" id="GO:0000176">
    <property type="term" value="C:nuclear exosome (RNase complex)"/>
    <property type="evidence" value="ECO:0007669"/>
    <property type="project" value="UniProtKB-ARBA"/>
</dbReference>
<evidence type="ECO:0000256" key="5">
    <source>
        <dbReference type="ARBA" id="ARBA00022722"/>
    </source>
</evidence>
<feature type="region of interest" description="Disordered" evidence="12">
    <location>
        <begin position="195"/>
        <end position="269"/>
    </location>
</feature>
<evidence type="ECO:0000256" key="11">
    <source>
        <dbReference type="ARBA" id="ARBA00077930"/>
    </source>
</evidence>
<evidence type="ECO:0000313" key="15">
    <source>
        <dbReference type="EMBL" id="GBG61067.1"/>
    </source>
</evidence>
<keyword evidence="16" id="KW-1185">Reference proteome</keyword>
<evidence type="ECO:0000256" key="10">
    <source>
        <dbReference type="ARBA" id="ARBA00023242"/>
    </source>
</evidence>
<dbReference type="FunFam" id="2.40.50.700:FF:000001">
    <property type="entry name" value="Exosome complex exonuclease exoribonuclease (Rrp44)"/>
    <property type="match status" value="1"/>
</dbReference>
<evidence type="ECO:0000256" key="6">
    <source>
        <dbReference type="ARBA" id="ARBA00022801"/>
    </source>
</evidence>
<dbReference type="PANTHER" id="PTHR23355:SF30">
    <property type="entry name" value="DIS3-LIKE EXONUCLEASE 1"/>
    <property type="match status" value="1"/>
</dbReference>
<name>A0A388JTH5_CHABU</name>
<keyword evidence="5" id="KW-0540">Nuclease</keyword>
<evidence type="ECO:0000256" key="9">
    <source>
        <dbReference type="ARBA" id="ARBA00022884"/>
    </source>
</evidence>
<protein>
    <recommendedName>
        <fullName evidence="3">DIS3-like exonuclease 1</fullName>
    </recommendedName>
    <alternativeName>
        <fullName evidence="11">Ribosomal RNA-processing protein 44</fullName>
    </alternativeName>
</protein>
<proteinExistence type="inferred from homology"/>
<dbReference type="SUPFAM" id="SSF50249">
    <property type="entry name" value="Nucleic acid-binding proteins"/>
    <property type="match status" value="1"/>
</dbReference>
<evidence type="ECO:0000256" key="4">
    <source>
        <dbReference type="ARBA" id="ARBA00022552"/>
    </source>
</evidence>
<dbReference type="InterPro" id="IPR001900">
    <property type="entry name" value="RNase_II/R"/>
</dbReference>
<evidence type="ECO:0000259" key="14">
    <source>
        <dbReference type="Pfam" id="PF17849"/>
    </source>
</evidence>
<keyword evidence="10" id="KW-0539">Nucleus</keyword>
<dbReference type="Gramene" id="GBG61067">
    <property type="protein sequence ID" value="GBG61067"/>
    <property type="gene ID" value="CBR_g18659"/>
</dbReference>
<keyword evidence="4" id="KW-0698">rRNA processing</keyword>
<gene>
    <name evidence="15" type="ORF">CBR_g18659</name>
</gene>
<comment type="caution">
    <text evidence="15">The sequence shown here is derived from an EMBL/GenBank/DDBJ whole genome shotgun (WGS) entry which is preliminary data.</text>
</comment>
<dbReference type="InterPro" id="IPR012340">
    <property type="entry name" value="NA-bd_OB-fold"/>
</dbReference>
<evidence type="ECO:0000256" key="12">
    <source>
        <dbReference type="SAM" id="MobiDB-lite"/>
    </source>
</evidence>
<dbReference type="Pfam" id="PF17849">
    <property type="entry name" value="OB_Dis3"/>
    <property type="match status" value="1"/>
</dbReference>
<evidence type="ECO:0000256" key="7">
    <source>
        <dbReference type="ARBA" id="ARBA00022835"/>
    </source>
</evidence>
<keyword evidence="9" id="KW-0694">RNA-binding</keyword>
<dbReference type="InterPro" id="IPR041505">
    <property type="entry name" value="Dis3_CSD2"/>
</dbReference>
<evidence type="ECO:0000256" key="1">
    <source>
        <dbReference type="ARBA" id="ARBA00004123"/>
    </source>
</evidence>
<dbReference type="InterPro" id="IPR050180">
    <property type="entry name" value="RNR_Ribonuclease"/>
</dbReference>
<keyword evidence="6" id="KW-0378">Hydrolase</keyword>